<dbReference type="RefSeq" id="WP_089303368.1">
    <property type="nucleotide sequence ID" value="NZ_FZNW01000033.1"/>
</dbReference>
<dbReference type="PANTHER" id="PTHR43201">
    <property type="entry name" value="ACYL-COA SYNTHETASE"/>
    <property type="match status" value="1"/>
</dbReference>
<evidence type="ECO:0000256" key="1">
    <source>
        <dbReference type="ARBA" id="ARBA00006432"/>
    </source>
</evidence>
<protein>
    <submittedName>
        <fullName evidence="5">Acyl-CoA synthetase</fullName>
    </submittedName>
</protein>
<dbReference type="AlphaFoldDB" id="A0A239A9H7"/>
<sequence length="531" mass="56984">MNGTERVGDLASAAAAQWGDREFVRFGELALSFAEVDRWSSAIAEDLVRHGVGAGDRVMMLLVNRLEVVAAAIASWKIGAIATPVVAIYRTHELGEIVKDSRPAAVLSTKMLGARHLADELECCLQAAGVEPKVRYVADPEDAGEAWSLLPGRDQVPAGGIQPPEPSAPEEECLRLYTSGSTSSPKGVRLHSPSVIFGGRQFNYRLGIGEADTGLALAPVAHIAGFLAACLVPLTTGASAVILPKWDVGEAVRVIDECKVTWSLGAAVFLKDLVEEYEKRRDEGLHVLTHYVSGGANTAPELIERADAIGMWAARTYGMTEASGVVTLAPKESSLERRAYWDGKLADNAEARILGADGAPLPAETEGVITIRGVQLLLGYTDQALNRAQIDDEGWFDTGDRGLVTDDGWMRIVGRTKDIINRGGEKFSSADIEHVLHRHPDVSAAAVFGVPHERLGESVCAYIVPRAEAEPPTPEQLTNFMESQDVARAKIPTEWHVVGELPRTASGKVQKHLLRAARDGDSSVDVAPIAH</sequence>
<name>A0A239A9H7_9PSEU</name>
<evidence type="ECO:0000256" key="2">
    <source>
        <dbReference type="ARBA" id="ARBA00022598"/>
    </source>
</evidence>
<dbReference type="GO" id="GO:0006631">
    <property type="term" value="P:fatty acid metabolic process"/>
    <property type="evidence" value="ECO:0007669"/>
    <property type="project" value="TreeGrafter"/>
</dbReference>
<dbReference type="OrthoDB" id="9803968at2"/>
<comment type="similarity">
    <text evidence="1">Belongs to the ATP-dependent AMP-binding enzyme family.</text>
</comment>
<feature type="domain" description="AMP-binding enzyme C-terminal" evidence="4">
    <location>
        <begin position="432"/>
        <end position="508"/>
    </location>
</feature>
<feature type="domain" description="AMP-dependent synthetase/ligase" evidence="3">
    <location>
        <begin position="13"/>
        <end position="380"/>
    </location>
</feature>
<evidence type="ECO:0000259" key="4">
    <source>
        <dbReference type="Pfam" id="PF13193"/>
    </source>
</evidence>
<dbReference type="Pfam" id="PF00501">
    <property type="entry name" value="AMP-binding"/>
    <property type="match status" value="1"/>
</dbReference>
<dbReference type="EMBL" id="FZNW01000033">
    <property type="protein sequence ID" value="SNR92062.1"/>
    <property type="molecule type" value="Genomic_DNA"/>
</dbReference>
<dbReference type="Gene3D" id="3.40.50.12780">
    <property type="entry name" value="N-terminal domain of ligase-like"/>
    <property type="match status" value="1"/>
</dbReference>
<dbReference type="InterPro" id="IPR025110">
    <property type="entry name" value="AMP-bd_C"/>
</dbReference>
<dbReference type="InterPro" id="IPR000873">
    <property type="entry name" value="AMP-dep_synth/lig_dom"/>
</dbReference>
<evidence type="ECO:0000313" key="6">
    <source>
        <dbReference type="Proteomes" id="UP000198348"/>
    </source>
</evidence>
<dbReference type="Proteomes" id="UP000198348">
    <property type="component" value="Unassembled WGS sequence"/>
</dbReference>
<proteinExistence type="inferred from homology"/>
<accession>A0A239A9H7</accession>
<dbReference type="SUPFAM" id="SSF56801">
    <property type="entry name" value="Acetyl-CoA synthetase-like"/>
    <property type="match status" value="1"/>
</dbReference>
<dbReference type="Gene3D" id="3.30.300.30">
    <property type="match status" value="1"/>
</dbReference>
<evidence type="ECO:0000313" key="5">
    <source>
        <dbReference type="EMBL" id="SNR92062.1"/>
    </source>
</evidence>
<dbReference type="PANTHER" id="PTHR43201:SF5">
    <property type="entry name" value="MEDIUM-CHAIN ACYL-COA LIGASE ACSF2, MITOCHONDRIAL"/>
    <property type="match status" value="1"/>
</dbReference>
<dbReference type="InterPro" id="IPR045851">
    <property type="entry name" value="AMP-bd_C_sf"/>
</dbReference>
<organism evidence="5 6">
    <name type="scientific">Haloechinothrix alba</name>
    <dbReference type="NCBI Taxonomy" id="664784"/>
    <lineage>
        <taxon>Bacteria</taxon>
        <taxon>Bacillati</taxon>
        <taxon>Actinomycetota</taxon>
        <taxon>Actinomycetes</taxon>
        <taxon>Pseudonocardiales</taxon>
        <taxon>Pseudonocardiaceae</taxon>
        <taxon>Haloechinothrix</taxon>
    </lineage>
</organism>
<dbReference type="Pfam" id="PF13193">
    <property type="entry name" value="AMP-binding_C"/>
    <property type="match status" value="1"/>
</dbReference>
<keyword evidence="2" id="KW-0436">Ligase</keyword>
<reference evidence="5 6" key="1">
    <citation type="submission" date="2017-06" db="EMBL/GenBank/DDBJ databases">
        <authorList>
            <person name="Kim H.J."/>
            <person name="Triplett B.A."/>
        </authorList>
    </citation>
    <scope>NUCLEOTIDE SEQUENCE [LARGE SCALE GENOMIC DNA]</scope>
    <source>
        <strain evidence="5 6">DSM 45207</strain>
    </source>
</reference>
<evidence type="ECO:0000259" key="3">
    <source>
        <dbReference type="Pfam" id="PF00501"/>
    </source>
</evidence>
<gene>
    <name evidence="5" type="ORF">SAMN06265360_13319</name>
</gene>
<dbReference type="GO" id="GO:0031956">
    <property type="term" value="F:medium-chain fatty acid-CoA ligase activity"/>
    <property type="evidence" value="ECO:0007669"/>
    <property type="project" value="TreeGrafter"/>
</dbReference>
<dbReference type="InterPro" id="IPR042099">
    <property type="entry name" value="ANL_N_sf"/>
</dbReference>
<keyword evidence="6" id="KW-1185">Reference proteome</keyword>